<dbReference type="EMBL" id="JAUZQC010000021">
    <property type="protein sequence ID" value="KAK5851968.1"/>
    <property type="molecule type" value="Genomic_DNA"/>
</dbReference>
<evidence type="ECO:0000313" key="1">
    <source>
        <dbReference type="EMBL" id="KAK5851968.1"/>
    </source>
</evidence>
<evidence type="ECO:0000313" key="2">
    <source>
        <dbReference type="Proteomes" id="UP001346869"/>
    </source>
</evidence>
<sequence>MKWGEKMAALGGGRDGRQLCSVLCNLEVVCSASELSRAGPLRAGARISHYSPLPLLARQPSRLLARDLILVLAVLCSPPCVIMLHKSKKQHAETVEDGERGEREERKECLACFDLF</sequence>
<reference evidence="1 2" key="1">
    <citation type="journal article" date="2023" name="Genes (Basel)">
        <title>Chromosome-Level Genome Assembly and Circadian Gene Repertoire of the Patagonia Blennie Eleginops maclovinus-The Closest Ancestral Proxy of Antarctic Cryonotothenioids.</title>
        <authorList>
            <person name="Cheng C.C."/>
            <person name="Rivera-Colon A.G."/>
            <person name="Minhas B.F."/>
            <person name="Wilson L."/>
            <person name="Rayamajhi N."/>
            <person name="Vargas-Chacoff L."/>
            <person name="Catchen J.M."/>
        </authorList>
    </citation>
    <scope>NUCLEOTIDE SEQUENCE [LARGE SCALE GENOMIC DNA]</scope>
    <source>
        <strain evidence="1">JMC-PN-2008</strain>
    </source>
</reference>
<dbReference type="Proteomes" id="UP001346869">
    <property type="component" value="Unassembled WGS sequence"/>
</dbReference>
<proteinExistence type="predicted"/>
<gene>
    <name evidence="1" type="ORF">PBY51_023478</name>
</gene>
<keyword evidence="2" id="KW-1185">Reference proteome</keyword>
<reference evidence="1 2" key="2">
    <citation type="journal article" date="2023" name="Mol. Biol. Evol.">
        <title>Genomics of Secondarily Temperate Adaptation in the Only Non-Antarctic Icefish.</title>
        <authorList>
            <person name="Rivera-Colon A.G."/>
            <person name="Rayamajhi N."/>
            <person name="Minhas B.F."/>
            <person name="Madrigal G."/>
            <person name="Bilyk K.T."/>
            <person name="Yoon V."/>
            <person name="Hune M."/>
            <person name="Gregory S."/>
            <person name="Cheng C.H.C."/>
            <person name="Catchen J.M."/>
        </authorList>
    </citation>
    <scope>NUCLEOTIDE SEQUENCE [LARGE SCALE GENOMIC DNA]</scope>
    <source>
        <strain evidence="1">JMC-PN-2008</strain>
    </source>
</reference>
<organism evidence="1 2">
    <name type="scientific">Eleginops maclovinus</name>
    <name type="common">Patagonian blennie</name>
    <name type="synonym">Eleginus maclovinus</name>
    <dbReference type="NCBI Taxonomy" id="56733"/>
    <lineage>
        <taxon>Eukaryota</taxon>
        <taxon>Metazoa</taxon>
        <taxon>Chordata</taxon>
        <taxon>Craniata</taxon>
        <taxon>Vertebrata</taxon>
        <taxon>Euteleostomi</taxon>
        <taxon>Actinopterygii</taxon>
        <taxon>Neopterygii</taxon>
        <taxon>Teleostei</taxon>
        <taxon>Neoteleostei</taxon>
        <taxon>Acanthomorphata</taxon>
        <taxon>Eupercaria</taxon>
        <taxon>Perciformes</taxon>
        <taxon>Notothenioidei</taxon>
        <taxon>Eleginopidae</taxon>
        <taxon>Eleginops</taxon>
    </lineage>
</organism>
<name>A0AAN8A9A2_ELEMC</name>
<protein>
    <submittedName>
        <fullName evidence="1">Uncharacterized protein</fullName>
    </submittedName>
</protein>
<dbReference type="AlphaFoldDB" id="A0AAN8A9A2"/>
<accession>A0AAN8A9A2</accession>
<comment type="caution">
    <text evidence="1">The sequence shown here is derived from an EMBL/GenBank/DDBJ whole genome shotgun (WGS) entry which is preliminary data.</text>
</comment>